<dbReference type="EMBL" id="MU167263">
    <property type="protein sequence ID" value="KAG0146286.1"/>
    <property type="molecule type" value="Genomic_DNA"/>
</dbReference>
<evidence type="ECO:0000256" key="1">
    <source>
        <dbReference type="SAM" id="Phobius"/>
    </source>
</evidence>
<gene>
    <name evidence="2" type="ORF">CROQUDRAFT_528504</name>
</gene>
<name>A0A9P6TBI1_9BASI</name>
<evidence type="ECO:0000313" key="3">
    <source>
        <dbReference type="Proteomes" id="UP000886653"/>
    </source>
</evidence>
<sequence>MHWLLYLVLALVFNLLLRSTLLSLRCIWLSLFLSCMVLHVLFYIFFRSSIALFSDRAIRHVVFVSAIVHALSSLSYLETVLLESRPSSSVIFIS</sequence>
<keyword evidence="1" id="KW-0472">Membrane</keyword>
<protein>
    <submittedName>
        <fullName evidence="2">Uncharacterized protein</fullName>
    </submittedName>
</protein>
<keyword evidence="1" id="KW-0812">Transmembrane</keyword>
<feature type="transmembrane region" description="Helical" evidence="1">
    <location>
        <begin position="28"/>
        <end position="46"/>
    </location>
</feature>
<proteinExistence type="predicted"/>
<dbReference type="AlphaFoldDB" id="A0A9P6TBI1"/>
<keyword evidence="3" id="KW-1185">Reference proteome</keyword>
<reference evidence="2" key="1">
    <citation type="submission" date="2013-11" db="EMBL/GenBank/DDBJ databases">
        <title>Genome sequence of the fusiform rust pathogen reveals effectors for host alternation and coevolution with pine.</title>
        <authorList>
            <consortium name="DOE Joint Genome Institute"/>
            <person name="Smith K."/>
            <person name="Pendleton A."/>
            <person name="Kubisiak T."/>
            <person name="Anderson C."/>
            <person name="Salamov A."/>
            <person name="Aerts A."/>
            <person name="Riley R."/>
            <person name="Clum A."/>
            <person name="Lindquist E."/>
            <person name="Ence D."/>
            <person name="Campbell M."/>
            <person name="Kronenberg Z."/>
            <person name="Feau N."/>
            <person name="Dhillon B."/>
            <person name="Hamelin R."/>
            <person name="Burleigh J."/>
            <person name="Smith J."/>
            <person name="Yandell M."/>
            <person name="Nelson C."/>
            <person name="Grigoriev I."/>
            <person name="Davis J."/>
        </authorList>
    </citation>
    <scope>NUCLEOTIDE SEQUENCE</scope>
    <source>
        <strain evidence="2">G11</strain>
    </source>
</reference>
<organism evidence="2 3">
    <name type="scientific">Cronartium quercuum f. sp. fusiforme G11</name>
    <dbReference type="NCBI Taxonomy" id="708437"/>
    <lineage>
        <taxon>Eukaryota</taxon>
        <taxon>Fungi</taxon>
        <taxon>Dikarya</taxon>
        <taxon>Basidiomycota</taxon>
        <taxon>Pucciniomycotina</taxon>
        <taxon>Pucciniomycetes</taxon>
        <taxon>Pucciniales</taxon>
        <taxon>Coleosporiaceae</taxon>
        <taxon>Cronartium</taxon>
    </lineage>
</organism>
<evidence type="ECO:0000313" key="2">
    <source>
        <dbReference type="EMBL" id="KAG0146286.1"/>
    </source>
</evidence>
<accession>A0A9P6TBI1</accession>
<comment type="caution">
    <text evidence="2">The sequence shown here is derived from an EMBL/GenBank/DDBJ whole genome shotgun (WGS) entry which is preliminary data.</text>
</comment>
<keyword evidence="1" id="KW-1133">Transmembrane helix</keyword>
<dbReference type="Proteomes" id="UP000886653">
    <property type="component" value="Unassembled WGS sequence"/>
</dbReference>